<dbReference type="HAMAP" id="MF_03226">
    <property type="entry name" value="YJU2"/>
    <property type="match status" value="1"/>
</dbReference>
<dbReference type="InterPro" id="IPR043701">
    <property type="entry name" value="Yju2"/>
</dbReference>
<evidence type="ECO:0000256" key="9">
    <source>
        <dbReference type="SAM" id="Coils"/>
    </source>
</evidence>
<evidence type="ECO:0000256" key="3">
    <source>
        <dbReference type="ARBA" id="ARBA00022723"/>
    </source>
</evidence>
<keyword evidence="9" id="KW-0175">Coiled coil</keyword>
<dbReference type="GO" id="GO:0046872">
    <property type="term" value="F:metal ion binding"/>
    <property type="evidence" value="ECO:0007669"/>
    <property type="project" value="UniProtKB-KW"/>
</dbReference>
<evidence type="ECO:0000313" key="12">
    <source>
        <dbReference type="Proteomes" id="UP001344447"/>
    </source>
</evidence>
<evidence type="ECO:0000256" key="2">
    <source>
        <dbReference type="ARBA" id="ARBA00022664"/>
    </source>
</evidence>
<dbReference type="InterPro" id="IPR007590">
    <property type="entry name" value="Saf4/Yju2"/>
</dbReference>
<feature type="coiled-coil region" evidence="9">
    <location>
        <begin position="112"/>
        <end position="139"/>
    </location>
</feature>
<feature type="binding site" evidence="8">
    <location>
        <position position="83"/>
    </location>
    <ligand>
        <name>Zn(2+)</name>
        <dbReference type="ChEBI" id="CHEBI:29105"/>
    </ligand>
</feature>
<comment type="function">
    <text evidence="8">Part of the spliceosome which catalyzes two sequential transesterification reactions, first the excision of the non-coding intron from pre-mRNA and then the ligation of the coding exons to form the mature mRNA. Plays a role in stabilizing the structure of the spliceosome catalytic core and docking of the branch helix into the active site, producing 5'-exon and lariat intron-3'-intermediates.</text>
</comment>
<comment type="subcellular location">
    <subcellularLocation>
        <location evidence="1 8">Nucleus</location>
    </subcellularLocation>
</comment>
<gene>
    <name evidence="11" type="ORF">RB653_004176</name>
</gene>
<keyword evidence="2" id="KW-0507">mRNA processing</keyword>
<name>A0AAN7YXS0_9MYCE</name>
<dbReference type="GO" id="GO:0000349">
    <property type="term" value="P:generation of catalytic spliceosome for first transesterification step"/>
    <property type="evidence" value="ECO:0007669"/>
    <property type="project" value="UniProtKB-UniRule"/>
</dbReference>
<keyword evidence="12" id="KW-1185">Reference proteome</keyword>
<proteinExistence type="inferred from homology"/>
<keyword evidence="4 8" id="KW-0747">Spliceosome</keyword>
<evidence type="ECO:0000256" key="10">
    <source>
        <dbReference type="SAM" id="MobiDB-lite"/>
    </source>
</evidence>
<dbReference type="PANTHER" id="PTHR12111">
    <property type="entry name" value="SPLICING FACTOR YJU2"/>
    <property type="match status" value="1"/>
</dbReference>
<organism evidence="11 12">
    <name type="scientific">Dictyostelium firmibasis</name>
    <dbReference type="NCBI Taxonomy" id="79012"/>
    <lineage>
        <taxon>Eukaryota</taxon>
        <taxon>Amoebozoa</taxon>
        <taxon>Evosea</taxon>
        <taxon>Eumycetozoa</taxon>
        <taxon>Dictyostelia</taxon>
        <taxon>Dictyosteliales</taxon>
        <taxon>Dictyosteliaceae</taxon>
        <taxon>Dictyostelium</taxon>
    </lineage>
</organism>
<keyword evidence="5 8" id="KW-0862">Zinc</keyword>
<feature type="region of interest" description="Disordered" evidence="10">
    <location>
        <begin position="293"/>
        <end position="326"/>
    </location>
</feature>
<dbReference type="Proteomes" id="UP001344447">
    <property type="component" value="Unassembled WGS sequence"/>
</dbReference>
<evidence type="ECO:0000256" key="5">
    <source>
        <dbReference type="ARBA" id="ARBA00022833"/>
    </source>
</evidence>
<feature type="compositionally biased region" description="Low complexity" evidence="10">
    <location>
        <begin position="296"/>
        <end position="318"/>
    </location>
</feature>
<keyword evidence="6" id="KW-0508">mRNA splicing</keyword>
<comment type="caution">
    <text evidence="11">The sequence shown here is derived from an EMBL/GenBank/DDBJ whole genome shotgun (WGS) entry which is preliminary data.</text>
</comment>
<dbReference type="Pfam" id="PF04502">
    <property type="entry name" value="Saf4_Yju2"/>
    <property type="match status" value="1"/>
</dbReference>
<feature type="binding site" evidence="8">
    <location>
        <position position="43"/>
    </location>
    <ligand>
        <name>Zn(2+)</name>
        <dbReference type="ChEBI" id="CHEBI:29105"/>
    </ligand>
</feature>
<dbReference type="AlphaFoldDB" id="A0AAN7YXS0"/>
<evidence type="ECO:0000256" key="4">
    <source>
        <dbReference type="ARBA" id="ARBA00022728"/>
    </source>
</evidence>
<dbReference type="EMBL" id="JAVFKY010000001">
    <property type="protein sequence ID" value="KAK5582591.1"/>
    <property type="molecule type" value="Genomic_DNA"/>
</dbReference>
<feature type="binding site" evidence="8">
    <location>
        <position position="46"/>
    </location>
    <ligand>
        <name>Zn(2+)</name>
        <dbReference type="ChEBI" id="CHEBI:29105"/>
    </ligand>
</feature>
<dbReference type="GO" id="GO:0071006">
    <property type="term" value="C:U2-type catalytic step 1 spliceosome"/>
    <property type="evidence" value="ECO:0007669"/>
    <property type="project" value="UniProtKB-UniRule"/>
</dbReference>
<reference evidence="11 12" key="1">
    <citation type="submission" date="2023-11" db="EMBL/GenBank/DDBJ databases">
        <title>Dfirmibasis_genome.</title>
        <authorList>
            <person name="Edelbroek B."/>
            <person name="Kjellin J."/>
            <person name="Jerlstrom-Hultqvist J."/>
            <person name="Soderbom F."/>
        </authorList>
    </citation>
    <scope>NUCLEOTIDE SEQUENCE [LARGE SCALE GENOMIC DNA]</scope>
    <source>
        <strain evidence="11 12">TNS-C-14</strain>
    </source>
</reference>
<evidence type="ECO:0000256" key="8">
    <source>
        <dbReference type="HAMAP-Rule" id="MF_03226"/>
    </source>
</evidence>
<protein>
    <recommendedName>
        <fullName evidence="8">Splicing factor YJU2</fullName>
    </recommendedName>
</protein>
<sequence length="326" mass="37330">MGERKVISKYYPPDFDPSKVAKIKVKRPTFTKVTTMLPMSIRCNTCGEYIGRGTKFNAKKETVQGEDYLGIKIYRFFLRCKKCAAELTIKTDPKNSEYVCESGATRNYEPWKETDEEKANRMTKEQEEEQDAMIALENRTLESKREMEMLDALEEIKALNSRASEIDTEQLLEYNLQKQELEEKLQDEQDDLLIKSIFNKNKVDNIGEEDENVGSIVDSVDPNKIKRIENDDDDKFNSLFSNNKKNKIINSNSNNNNTIQTPLTTTTTTTNTTQKTSILGNKVKVVINKQEEPIPNNSINNNNNNNNNNQNSLSSLLSAYSDDEDD</sequence>
<dbReference type="PANTHER" id="PTHR12111:SF1">
    <property type="entry name" value="SPLICING FACTOR YJU2"/>
    <property type="match status" value="1"/>
</dbReference>
<feature type="region of interest" description="Disordered" evidence="10">
    <location>
        <begin position="247"/>
        <end position="268"/>
    </location>
</feature>
<evidence type="ECO:0000313" key="11">
    <source>
        <dbReference type="EMBL" id="KAK5582591.1"/>
    </source>
</evidence>
<feature type="coiled-coil region" evidence="9">
    <location>
        <begin position="164"/>
        <end position="191"/>
    </location>
</feature>
<evidence type="ECO:0000256" key="7">
    <source>
        <dbReference type="ARBA" id="ARBA00023242"/>
    </source>
</evidence>
<comment type="similarity">
    <text evidence="8">Belongs to the CWC16 family. YJU2 subfamily.</text>
</comment>
<evidence type="ECO:0000256" key="1">
    <source>
        <dbReference type="ARBA" id="ARBA00004123"/>
    </source>
</evidence>
<evidence type="ECO:0000256" key="6">
    <source>
        <dbReference type="ARBA" id="ARBA00023187"/>
    </source>
</evidence>
<keyword evidence="7 8" id="KW-0539">Nucleus</keyword>
<keyword evidence="3 8" id="KW-0479">Metal-binding</keyword>
<accession>A0AAN7YXS0</accession>
<feature type="binding site" evidence="8">
    <location>
        <position position="80"/>
    </location>
    <ligand>
        <name>Zn(2+)</name>
        <dbReference type="ChEBI" id="CHEBI:29105"/>
    </ligand>
</feature>
<comment type="subunit">
    <text evidence="8">Component of the spliceosome. Present in the activated B complex, the catalytically activated B* complex which catalyzes the branching, the catalytic step 1 C complex catalyzing the exon ligation, and the postcatalytic P complex containing the ligated exons (mRNA) and the excised lariat intron.</text>
</comment>